<dbReference type="Gene3D" id="1.10.1200.10">
    <property type="entry name" value="ACP-like"/>
    <property type="match status" value="1"/>
</dbReference>
<dbReference type="STRING" id="34508.A0A4U8UZD7"/>
<evidence type="ECO:0000313" key="2">
    <source>
        <dbReference type="Proteomes" id="UP000298663"/>
    </source>
</evidence>
<dbReference type="OrthoDB" id="448946at2759"/>
<sequence>MINTYVSRMLRTALRTGVRSVSCLTQIAGRQAVIKTQLAFTQLQNVPVFQNNTHIRYYGAKAPLTLKTLEERIILVLSLYDKIDPKKLTMESNFVNDLGSRPR</sequence>
<reference evidence="1 2" key="1">
    <citation type="journal article" date="2015" name="Genome Biol.">
        <title>Comparative genomics of Steinernema reveals deeply conserved gene regulatory networks.</title>
        <authorList>
            <person name="Dillman A.R."/>
            <person name="Macchietto M."/>
            <person name="Porter C.F."/>
            <person name="Rogers A."/>
            <person name="Williams B."/>
            <person name="Antoshechkin I."/>
            <person name="Lee M.M."/>
            <person name="Goodwin Z."/>
            <person name="Lu X."/>
            <person name="Lewis E.E."/>
            <person name="Goodrich-Blair H."/>
            <person name="Stock S.P."/>
            <person name="Adams B.J."/>
            <person name="Sternberg P.W."/>
            <person name="Mortazavi A."/>
        </authorList>
    </citation>
    <scope>NUCLEOTIDE SEQUENCE [LARGE SCALE GENOMIC DNA]</scope>
    <source>
        <strain evidence="1 2">ALL</strain>
    </source>
</reference>
<protein>
    <submittedName>
        <fullName evidence="1">Uncharacterized protein</fullName>
    </submittedName>
</protein>
<evidence type="ECO:0000313" key="1">
    <source>
        <dbReference type="EMBL" id="TMS38940.1"/>
    </source>
</evidence>
<reference evidence="1 2" key="2">
    <citation type="journal article" date="2019" name="G3 (Bethesda)">
        <title>Hybrid Assembly of the Genome of the Entomopathogenic Nematode Steinernema carpocapsae Identifies the X-Chromosome.</title>
        <authorList>
            <person name="Serra L."/>
            <person name="Macchietto M."/>
            <person name="Macias-Munoz A."/>
            <person name="McGill C.J."/>
            <person name="Rodriguez I.M."/>
            <person name="Rodriguez B."/>
            <person name="Murad R."/>
            <person name="Mortazavi A."/>
        </authorList>
    </citation>
    <scope>NUCLEOTIDE SEQUENCE [LARGE SCALE GENOMIC DNA]</scope>
    <source>
        <strain evidence="1 2">ALL</strain>
    </source>
</reference>
<accession>A0A4U8UZD7</accession>
<proteinExistence type="predicted"/>
<dbReference type="InterPro" id="IPR036736">
    <property type="entry name" value="ACP-like_sf"/>
</dbReference>
<keyword evidence="2" id="KW-1185">Reference proteome</keyword>
<dbReference type="Proteomes" id="UP000298663">
    <property type="component" value="Unassembled WGS sequence"/>
</dbReference>
<comment type="caution">
    <text evidence="1">The sequence shown here is derived from an EMBL/GenBank/DDBJ whole genome shotgun (WGS) entry which is preliminary data.</text>
</comment>
<dbReference type="AlphaFoldDB" id="A0A4U8UZD7"/>
<name>A0A4U8UZD7_STECR</name>
<organism evidence="1 2">
    <name type="scientific">Steinernema carpocapsae</name>
    <name type="common">Entomopathogenic nematode</name>
    <dbReference type="NCBI Taxonomy" id="34508"/>
    <lineage>
        <taxon>Eukaryota</taxon>
        <taxon>Metazoa</taxon>
        <taxon>Ecdysozoa</taxon>
        <taxon>Nematoda</taxon>
        <taxon>Chromadorea</taxon>
        <taxon>Rhabditida</taxon>
        <taxon>Tylenchina</taxon>
        <taxon>Panagrolaimomorpha</taxon>
        <taxon>Strongyloidoidea</taxon>
        <taxon>Steinernematidae</taxon>
        <taxon>Steinernema</taxon>
    </lineage>
</organism>
<dbReference type="EMBL" id="AZBU02000001">
    <property type="protein sequence ID" value="TMS38940.1"/>
    <property type="molecule type" value="Genomic_DNA"/>
</dbReference>
<gene>
    <name evidence="1" type="ORF">L596_005562</name>
</gene>